<evidence type="ECO:0000313" key="1">
    <source>
        <dbReference type="EMBL" id="KAH3721857.1"/>
    </source>
</evidence>
<dbReference type="EMBL" id="JAIWYP010000013">
    <property type="protein sequence ID" value="KAH3721857.1"/>
    <property type="molecule type" value="Genomic_DNA"/>
</dbReference>
<protein>
    <submittedName>
        <fullName evidence="1">Uncharacterized protein</fullName>
    </submittedName>
</protein>
<sequence length="209" mass="23655">MALKIITGTRKSTSVVLLNAECGMIELGQQRQINQLKYRARTLSMGPHLPINLSVTEDPAYQKRKKKSGLPYAQNVLELGKYYETIDIKTQEPTYFSLRNLSKPNIDLHLTTLIKKSDNDPNSGSIAQNYVTDKYGAYTQIFTDGSKNEELEIAGAAFVVYQPKNVIIHQCKVKYNKELSMFACELALINSAIKWLNELKLTNAQTTRY</sequence>
<gene>
    <name evidence="1" type="ORF">DPMN_064805</name>
</gene>
<evidence type="ECO:0000313" key="2">
    <source>
        <dbReference type="Proteomes" id="UP000828390"/>
    </source>
</evidence>
<dbReference type="AlphaFoldDB" id="A0A9D4CCW6"/>
<organism evidence="1 2">
    <name type="scientific">Dreissena polymorpha</name>
    <name type="common">Zebra mussel</name>
    <name type="synonym">Mytilus polymorpha</name>
    <dbReference type="NCBI Taxonomy" id="45954"/>
    <lineage>
        <taxon>Eukaryota</taxon>
        <taxon>Metazoa</taxon>
        <taxon>Spiralia</taxon>
        <taxon>Lophotrochozoa</taxon>
        <taxon>Mollusca</taxon>
        <taxon>Bivalvia</taxon>
        <taxon>Autobranchia</taxon>
        <taxon>Heteroconchia</taxon>
        <taxon>Euheterodonta</taxon>
        <taxon>Imparidentia</taxon>
        <taxon>Neoheterodontei</taxon>
        <taxon>Myida</taxon>
        <taxon>Dreissenoidea</taxon>
        <taxon>Dreissenidae</taxon>
        <taxon>Dreissena</taxon>
    </lineage>
</organism>
<proteinExistence type="predicted"/>
<reference evidence="1" key="1">
    <citation type="journal article" date="2019" name="bioRxiv">
        <title>The Genome of the Zebra Mussel, Dreissena polymorpha: A Resource for Invasive Species Research.</title>
        <authorList>
            <person name="McCartney M.A."/>
            <person name="Auch B."/>
            <person name="Kono T."/>
            <person name="Mallez S."/>
            <person name="Zhang Y."/>
            <person name="Obille A."/>
            <person name="Becker A."/>
            <person name="Abrahante J.E."/>
            <person name="Garbe J."/>
            <person name="Badalamenti J.P."/>
            <person name="Herman A."/>
            <person name="Mangelson H."/>
            <person name="Liachko I."/>
            <person name="Sullivan S."/>
            <person name="Sone E.D."/>
            <person name="Koren S."/>
            <person name="Silverstein K.A.T."/>
            <person name="Beckman K.B."/>
            <person name="Gohl D.M."/>
        </authorList>
    </citation>
    <scope>NUCLEOTIDE SEQUENCE</scope>
    <source>
        <strain evidence="1">Duluth1</strain>
        <tissue evidence="1">Whole animal</tissue>
    </source>
</reference>
<keyword evidence="2" id="KW-1185">Reference proteome</keyword>
<accession>A0A9D4CCW6</accession>
<reference evidence="1" key="2">
    <citation type="submission" date="2020-11" db="EMBL/GenBank/DDBJ databases">
        <authorList>
            <person name="McCartney M.A."/>
            <person name="Auch B."/>
            <person name="Kono T."/>
            <person name="Mallez S."/>
            <person name="Becker A."/>
            <person name="Gohl D.M."/>
            <person name="Silverstein K.A.T."/>
            <person name="Koren S."/>
            <person name="Bechman K.B."/>
            <person name="Herman A."/>
            <person name="Abrahante J.E."/>
            <person name="Garbe J."/>
        </authorList>
    </citation>
    <scope>NUCLEOTIDE SEQUENCE</scope>
    <source>
        <strain evidence="1">Duluth1</strain>
        <tissue evidence="1">Whole animal</tissue>
    </source>
</reference>
<dbReference type="Proteomes" id="UP000828390">
    <property type="component" value="Unassembled WGS sequence"/>
</dbReference>
<name>A0A9D4CCW6_DREPO</name>
<comment type="caution">
    <text evidence="1">The sequence shown here is derived from an EMBL/GenBank/DDBJ whole genome shotgun (WGS) entry which is preliminary data.</text>
</comment>